<accession>A0AAV4UZZ5</accession>
<dbReference type="AlphaFoldDB" id="A0AAV4UZZ5"/>
<organism evidence="1 2">
    <name type="scientific">Caerostris extrusa</name>
    <name type="common">Bark spider</name>
    <name type="synonym">Caerostris bankana</name>
    <dbReference type="NCBI Taxonomy" id="172846"/>
    <lineage>
        <taxon>Eukaryota</taxon>
        <taxon>Metazoa</taxon>
        <taxon>Ecdysozoa</taxon>
        <taxon>Arthropoda</taxon>
        <taxon>Chelicerata</taxon>
        <taxon>Arachnida</taxon>
        <taxon>Araneae</taxon>
        <taxon>Araneomorphae</taxon>
        <taxon>Entelegynae</taxon>
        <taxon>Araneoidea</taxon>
        <taxon>Araneidae</taxon>
        <taxon>Caerostris</taxon>
    </lineage>
</organism>
<evidence type="ECO:0000313" key="1">
    <source>
        <dbReference type="EMBL" id="GIY63546.1"/>
    </source>
</evidence>
<dbReference type="Proteomes" id="UP001054945">
    <property type="component" value="Unassembled WGS sequence"/>
</dbReference>
<name>A0AAV4UZZ5_CAEEX</name>
<sequence length="124" mass="14113">MWQPQPRCISFPGDVHNGVAQSPVMHHIPAPGQGGRGWEIHPSKTPIRNFHLQLLTPECLSRTRLLWSTHCTFPLRFFSISINAYTSIYTHSRSALLPCAVRRGLRIIKEKYLRSSPGYHVVCP</sequence>
<dbReference type="EMBL" id="BPLR01013757">
    <property type="protein sequence ID" value="GIY63546.1"/>
    <property type="molecule type" value="Genomic_DNA"/>
</dbReference>
<gene>
    <name evidence="1" type="ORF">CEXT_122731</name>
</gene>
<protein>
    <submittedName>
        <fullName evidence="1">Uncharacterized protein</fullName>
    </submittedName>
</protein>
<keyword evidence="2" id="KW-1185">Reference proteome</keyword>
<evidence type="ECO:0000313" key="2">
    <source>
        <dbReference type="Proteomes" id="UP001054945"/>
    </source>
</evidence>
<comment type="caution">
    <text evidence="1">The sequence shown here is derived from an EMBL/GenBank/DDBJ whole genome shotgun (WGS) entry which is preliminary data.</text>
</comment>
<reference evidence="1 2" key="1">
    <citation type="submission" date="2021-06" db="EMBL/GenBank/DDBJ databases">
        <title>Caerostris extrusa draft genome.</title>
        <authorList>
            <person name="Kono N."/>
            <person name="Arakawa K."/>
        </authorList>
    </citation>
    <scope>NUCLEOTIDE SEQUENCE [LARGE SCALE GENOMIC DNA]</scope>
</reference>
<proteinExistence type="predicted"/>